<accession>A0A7R8D4T6</accession>
<dbReference type="Proteomes" id="UP000675881">
    <property type="component" value="Chromosome 8"/>
</dbReference>
<evidence type="ECO:0000256" key="3">
    <source>
        <dbReference type="ARBA" id="ARBA00022692"/>
    </source>
</evidence>
<evidence type="ECO:0000256" key="1">
    <source>
        <dbReference type="ARBA" id="ARBA00004141"/>
    </source>
</evidence>
<dbReference type="OrthoDB" id="10072370at2759"/>
<keyword evidence="3 6" id="KW-0812">Transmembrane</keyword>
<dbReference type="GO" id="GO:0006487">
    <property type="term" value="P:protein N-linked glycosylation"/>
    <property type="evidence" value="ECO:0007669"/>
    <property type="project" value="UniProtKB-UniRule"/>
</dbReference>
<dbReference type="PANTHER" id="PTHR13636">
    <property type="entry name" value="TRANSMEMBRANE PROTEIN 258"/>
    <property type="match status" value="1"/>
</dbReference>
<dbReference type="EMBL" id="HG994587">
    <property type="protein sequence ID" value="CAF3028853.1"/>
    <property type="molecule type" value="Genomic_DNA"/>
</dbReference>
<keyword evidence="5 6" id="KW-0472">Membrane</keyword>
<comment type="function">
    <text evidence="6">Subunit of the oligosaccharyl transferase (OST) complex that catalyzes the initial transfer of a defined glycan (Glc(3)Man(9)GlcNAc(2) in eukaryotes) from the lipid carrier dolichol-pyrophosphate to an asparagine residue within an Asn-X-Ser/Thr consensus motif in nascent polypeptide chains, the first step in protein N-glycosylation. N-glycosylation occurs cotranslationally and the complex associates with the Sec61 complex at the channel-forming translocon complex that mediates protein translocation across the endoplasmic reticulum (ER). All subunits are required for a maximal enzyme activity.</text>
</comment>
<protein>
    <recommendedName>
        <fullName evidence="6">Dolichyl-diphosphooligosaccharide-protein glycosyltransferase subunit TMEM258</fullName>
    </recommendedName>
    <alternativeName>
        <fullName evidence="6">Transmembrane protein 258</fullName>
    </alternativeName>
</protein>
<dbReference type="Pfam" id="PF05251">
    <property type="entry name" value="Ost5"/>
    <property type="match status" value="1"/>
</dbReference>
<keyword evidence="4 6" id="KW-1133">Transmembrane helix</keyword>
<keyword evidence="8" id="KW-1185">Reference proteome</keyword>
<dbReference type="GO" id="GO:0008250">
    <property type="term" value="C:oligosaccharyltransferase complex"/>
    <property type="evidence" value="ECO:0007669"/>
    <property type="project" value="UniProtKB-UniRule"/>
</dbReference>
<evidence type="ECO:0000313" key="7">
    <source>
        <dbReference type="EMBL" id="CAF3028853.1"/>
    </source>
</evidence>
<sequence>MRTMQSAILRGFGIIIVERRFLAKKMQLQVYDIEAPGRIRLEEELHLVAIFGNNDPPPPYSENIGNSNENMEFDLNNNGDINGNSELIDNHEIETRIREERLKVEATFISLPKVSGTMIKIEHMQRFASPVNPAIYPHLSLVLLGIGLFFTAWFFVYEVTSTKFTREPIKEVLISVIASLFMGLGTLFLLLWIGIYV</sequence>
<proteinExistence type="inferred from homology"/>
<reference evidence="7" key="1">
    <citation type="submission" date="2021-02" db="EMBL/GenBank/DDBJ databases">
        <authorList>
            <person name="Bekaert M."/>
        </authorList>
    </citation>
    <scope>NUCLEOTIDE SEQUENCE</scope>
    <source>
        <strain evidence="7">IoA-00</strain>
    </source>
</reference>
<dbReference type="InterPro" id="IPR007915">
    <property type="entry name" value="TMEM258/Ost5"/>
</dbReference>
<evidence type="ECO:0000256" key="5">
    <source>
        <dbReference type="ARBA" id="ARBA00023136"/>
    </source>
</evidence>
<feature type="transmembrane region" description="Helical" evidence="6">
    <location>
        <begin position="172"/>
        <end position="195"/>
    </location>
</feature>
<feature type="transmembrane region" description="Helical" evidence="6">
    <location>
        <begin position="135"/>
        <end position="160"/>
    </location>
</feature>
<evidence type="ECO:0000256" key="4">
    <source>
        <dbReference type="ARBA" id="ARBA00022989"/>
    </source>
</evidence>
<evidence type="ECO:0000313" key="8">
    <source>
        <dbReference type="Proteomes" id="UP000675881"/>
    </source>
</evidence>
<name>A0A7R8D4T6_LEPSM</name>
<evidence type="ECO:0000256" key="2">
    <source>
        <dbReference type="ARBA" id="ARBA00009825"/>
    </source>
</evidence>
<comment type="similarity">
    <text evidence="2 6">Belongs to the OST5 family.</text>
</comment>
<dbReference type="AlphaFoldDB" id="A0A7R8D4T6"/>
<comment type="subunit">
    <text evidence="6">Component of the oligosaccharyltransferase (OST) complex.</text>
</comment>
<evidence type="ECO:0000256" key="6">
    <source>
        <dbReference type="RuleBase" id="RU367008"/>
    </source>
</evidence>
<organism evidence="7 8">
    <name type="scientific">Lepeophtheirus salmonis</name>
    <name type="common">Salmon louse</name>
    <name type="synonym">Caligus salmonis</name>
    <dbReference type="NCBI Taxonomy" id="72036"/>
    <lineage>
        <taxon>Eukaryota</taxon>
        <taxon>Metazoa</taxon>
        <taxon>Ecdysozoa</taxon>
        <taxon>Arthropoda</taxon>
        <taxon>Crustacea</taxon>
        <taxon>Multicrustacea</taxon>
        <taxon>Hexanauplia</taxon>
        <taxon>Copepoda</taxon>
        <taxon>Siphonostomatoida</taxon>
        <taxon>Caligidae</taxon>
        <taxon>Lepeophtheirus</taxon>
    </lineage>
</organism>
<gene>
    <name evidence="7" type="ORF">LSAA_14016</name>
</gene>
<comment type="subcellular location">
    <subcellularLocation>
        <location evidence="1 6">Membrane</location>
        <topology evidence="1 6">Multi-pass membrane protein</topology>
    </subcellularLocation>
</comment>